<evidence type="ECO:0000313" key="2">
    <source>
        <dbReference type="EMBL" id="KAG4410478.1"/>
    </source>
</evidence>
<dbReference type="Proteomes" id="UP000664132">
    <property type="component" value="Unassembled WGS sequence"/>
</dbReference>
<feature type="non-terminal residue" evidence="2">
    <location>
        <position position="1"/>
    </location>
</feature>
<accession>A0A8H7T1D3</accession>
<dbReference type="AlphaFoldDB" id="A0A8H7T1D3"/>
<protein>
    <submittedName>
        <fullName evidence="2">Uncharacterized protein</fullName>
    </submittedName>
</protein>
<dbReference type="EMBL" id="JAFJYH010000733">
    <property type="protein sequence ID" value="KAG4410478.1"/>
    <property type="molecule type" value="Genomic_DNA"/>
</dbReference>
<name>A0A8H7T1D3_9HELO</name>
<proteinExistence type="predicted"/>
<comment type="caution">
    <text evidence="2">The sequence shown here is derived from an EMBL/GenBank/DDBJ whole genome shotgun (WGS) entry which is preliminary data.</text>
</comment>
<evidence type="ECO:0000256" key="1">
    <source>
        <dbReference type="SAM" id="MobiDB-lite"/>
    </source>
</evidence>
<feature type="compositionally biased region" description="Polar residues" evidence="1">
    <location>
        <begin position="169"/>
        <end position="195"/>
    </location>
</feature>
<feature type="non-terminal residue" evidence="2">
    <location>
        <position position="433"/>
    </location>
</feature>
<evidence type="ECO:0000313" key="3">
    <source>
        <dbReference type="Proteomes" id="UP000664132"/>
    </source>
</evidence>
<organism evidence="2 3">
    <name type="scientific">Cadophora malorum</name>
    <dbReference type="NCBI Taxonomy" id="108018"/>
    <lineage>
        <taxon>Eukaryota</taxon>
        <taxon>Fungi</taxon>
        <taxon>Dikarya</taxon>
        <taxon>Ascomycota</taxon>
        <taxon>Pezizomycotina</taxon>
        <taxon>Leotiomycetes</taxon>
        <taxon>Helotiales</taxon>
        <taxon>Ploettnerulaceae</taxon>
        <taxon>Cadophora</taxon>
    </lineage>
</organism>
<dbReference type="OrthoDB" id="4222821at2759"/>
<sequence>PIQQPQIHGNITALREACIGSSGTSYAAYGYHELRASGLYNKEGATSFTTLLAPVFDFARSCALHRQDVPPTILVRSLPPAKVTVPEGLGSTNALKQRSRRPKGEDVSPTKGNTGLGQDLSILSSSEVAEYNLDDMMMPSLETTIACMDDGDVYCGNDNPDLIYHGDSDSWTQPSSGTGTSALGTNPTTLSSSSQDEGKEETLTEQLMRMSNWAIVATRELECTSTPAPLTVNSPVVSVAFAAANTLVRVINNILLAGSTSTGTSTDGSSPQPSSSSSPPTEYSPIFLALASHQHMLALFRVFCDCIKRSLDSISEEAMQMQPEEEQGLHAAAGSSSSSASAQFSMVLQLILHLLNRISRSLRMGEKRRRSTSTDPYAYDLTFGMESRGLEDRNSSSRSIIDSAQLMLRTLPDEHGRLREVIRELQDYIEEGV</sequence>
<gene>
    <name evidence="2" type="ORF">IFR04_016387</name>
</gene>
<feature type="region of interest" description="Disordered" evidence="1">
    <location>
        <begin position="166"/>
        <end position="203"/>
    </location>
</feature>
<reference evidence="2" key="1">
    <citation type="submission" date="2021-02" db="EMBL/GenBank/DDBJ databases">
        <title>Genome sequence Cadophora malorum strain M34.</title>
        <authorList>
            <person name="Stefanovic E."/>
            <person name="Vu D."/>
            <person name="Scully C."/>
            <person name="Dijksterhuis J."/>
            <person name="Roader J."/>
            <person name="Houbraken J."/>
        </authorList>
    </citation>
    <scope>NUCLEOTIDE SEQUENCE</scope>
    <source>
        <strain evidence="2">M34</strain>
    </source>
</reference>
<feature type="region of interest" description="Disordered" evidence="1">
    <location>
        <begin position="260"/>
        <end position="281"/>
    </location>
</feature>
<keyword evidence="3" id="KW-1185">Reference proteome</keyword>
<feature type="region of interest" description="Disordered" evidence="1">
    <location>
        <begin position="85"/>
        <end position="118"/>
    </location>
</feature>